<name>A0AAD9TGI8_9ROSI</name>
<dbReference type="AlphaFoldDB" id="A0AAD9TGI8"/>
<dbReference type="EMBL" id="JANJYI010000009">
    <property type="protein sequence ID" value="KAK2635179.1"/>
    <property type="molecule type" value="Genomic_DNA"/>
</dbReference>
<reference evidence="1" key="1">
    <citation type="journal article" date="2023" name="Plant J.">
        <title>Genome sequences and population genomics provide insights into the demographic history, inbreeding, and mutation load of two 'living fossil' tree species of Dipteronia.</title>
        <authorList>
            <person name="Feng Y."/>
            <person name="Comes H.P."/>
            <person name="Chen J."/>
            <person name="Zhu S."/>
            <person name="Lu R."/>
            <person name="Zhang X."/>
            <person name="Li P."/>
            <person name="Qiu J."/>
            <person name="Olsen K.M."/>
            <person name="Qiu Y."/>
        </authorList>
    </citation>
    <scope>NUCLEOTIDE SEQUENCE</scope>
    <source>
        <strain evidence="1">KIB01</strain>
    </source>
</reference>
<sequence>MHTLVRETERGLLGLHVGTKNVAGCVYHPALKILDPLWPPLNKDDGDIFSIAKQLKKHIDQRGVCKVVVGRWPWSMNEEQSENDLTFASVSWTTYSIPES</sequence>
<evidence type="ECO:0000313" key="2">
    <source>
        <dbReference type="Proteomes" id="UP001280121"/>
    </source>
</evidence>
<gene>
    <name evidence="1" type="ORF">Ddye_029971</name>
</gene>
<protein>
    <submittedName>
        <fullName evidence="1">Uncharacterized protein</fullName>
    </submittedName>
</protein>
<organism evidence="1 2">
    <name type="scientific">Dipteronia dyeriana</name>
    <dbReference type="NCBI Taxonomy" id="168575"/>
    <lineage>
        <taxon>Eukaryota</taxon>
        <taxon>Viridiplantae</taxon>
        <taxon>Streptophyta</taxon>
        <taxon>Embryophyta</taxon>
        <taxon>Tracheophyta</taxon>
        <taxon>Spermatophyta</taxon>
        <taxon>Magnoliopsida</taxon>
        <taxon>eudicotyledons</taxon>
        <taxon>Gunneridae</taxon>
        <taxon>Pentapetalae</taxon>
        <taxon>rosids</taxon>
        <taxon>malvids</taxon>
        <taxon>Sapindales</taxon>
        <taxon>Sapindaceae</taxon>
        <taxon>Hippocastanoideae</taxon>
        <taxon>Acereae</taxon>
        <taxon>Dipteronia</taxon>
    </lineage>
</organism>
<accession>A0AAD9TGI8</accession>
<evidence type="ECO:0000313" key="1">
    <source>
        <dbReference type="EMBL" id="KAK2635179.1"/>
    </source>
</evidence>
<keyword evidence="2" id="KW-1185">Reference proteome</keyword>
<dbReference type="Proteomes" id="UP001280121">
    <property type="component" value="Unassembled WGS sequence"/>
</dbReference>
<comment type="caution">
    <text evidence="1">The sequence shown here is derived from an EMBL/GenBank/DDBJ whole genome shotgun (WGS) entry which is preliminary data.</text>
</comment>
<proteinExistence type="predicted"/>